<feature type="domain" description="DUF659" evidence="2">
    <location>
        <begin position="168"/>
        <end position="282"/>
    </location>
</feature>
<dbReference type="InterPro" id="IPR007021">
    <property type="entry name" value="DUF659"/>
</dbReference>
<dbReference type="PANTHER" id="PTHR32166">
    <property type="entry name" value="OSJNBA0013A04.12 PROTEIN"/>
    <property type="match status" value="1"/>
</dbReference>
<dbReference type="SUPFAM" id="SSF53098">
    <property type="entry name" value="Ribonuclease H-like"/>
    <property type="match status" value="1"/>
</dbReference>
<protein>
    <recommendedName>
        <fullName evidence="2">DUF659 domain-containing protein</fullName>
    </recommendedName>
</protein>
<name>A0A2U1N569_ARTAN</name>
<proteinExistence type="predicted"/>
<reference evidence="3 4" key="1">
    <citation type="journal article" date="2018" name="Mol. Plant">
        <title>The genome of Artemisia annua provides insight into the evolution of Asteraceae family and artemisinin biosynthesis.</title>
        <authorList>
            <person name="Shen Q."/>
            <person name="Zhang L."/>
            <person name="Liao Z."/>
            <person name="Wang S."/>
            <person name="Yan T."/>
            <person name="Shi P."/>
            <person name="Liu M."/>
            <person name="Fu X."/>
            <person name="Pan Q."/>
            <person name="Wang Y."/>
            <person name="Lv Z."/>
            <person name="Lu X."/>
            <person name="Zhang F."/>
            <person name="Jiang W."/>
            <person name="Ma Y."/>
            <person name="Chen M."/>
            <person name="Hao X."/>
            <person name="Li L."/>
            <person name="Tang Y."/>
            <person name="Lv G."/>
            <person name="Zhou Y."/>
            <person name="Sun X."/>
            <person name="Brodelius P.E."/>
            <person name="Rose J.K.C."/>
            <person name="Tang K."/>
        </authorList>
    </citation>
    <scope>NUCLEOTIDE SEQUENCE [LARGE SCALE GENOMIC DNA]</scope>
    <source>
        <strain evidence="4">cv. Huhao1</strain>
        <tissue evidence="3">Leaf</tissue>
    </source>
</reference>
<dbReference type="PANTHER" id="PTHR32166:SF81">
    <property type="entry name" value="OS06G0658400 PROTEIN"/>
    <property type="match status" value="1"/>
</dbReference>
<dbReference type="OrthoDB" id="1937290at2759"/>
<evidence type="ECO:0000313" key="3">
    <source>
        <dbReference type="EMBL" id="PWA68651.1"/>
    </source>
</evidence>
<keyword evidence="4" id="KW-1185">Reference proteome</keyword>
<evidence type="ECO:0000256" key="1">
    <source>
        <dbReference type="SAM" id="MobiDB-lite"/>
    </source>
</evidence>
<feature type="region of interest" description="Disordered" evidence="1">
    <location>
        <begin position="540"/>
        <end position="595"/>
    </location>
</feature>
<dbReference type="STRING" id="35608.A0A2U1N569"/>
<accession>A0A2U1N569</accession>
<gene>
    <name evidence="3" type="ORF">CTI12_AA306470</name>
</gene>
<evidence type="ECO:0000259" key="2">
    <source>
        <dbReference type="Pfam" id="PF04937"/>
    </source>
</evidence>
<evidence type="ECO:0000313" key="4">
    <source>
        <dbReference type="Proteomes" id="UP000245207"/>
    </source>
</evidence>
<dbReference type="Proteomes" id="UP000245207">
    <property type="component" value="Unassembled WGS sequence"/>
</dbReference>
<dbReference type="Pfam" id="PF04937">
    <property type="entry name" value="DUF659"/>
    <property type="match status" value="1"/>
</dbReference>
<dbReference type="AlphaFoldDB" id="A0A2U1N569"/>
<organism evidence="3 4">
    <name type="scientific">Artemisia annua</name>
    <name type="common">Sweet wormwood</name>
    <dbReference type="NCBI Taxonomy" id="35608"/>
    <lineage>
        <taxon>Eukaryota</taxon>
        <taxon>Viridiplantae</taxon>
        <taxon>Streptophyta</taxon>
        <taxon>Embryophyta</taxon>
        <taxon>Tracheophyta</taxon>
        <taxon>Spermatophyta</taxon>
        <taxon>Magnoliopsida</taxon>
        <taxon>eudicotyledons</taxon>
        <taxon>Gunneridae</taxon>
        <taxon>Pentapetalae</taxon>
        <taxon>asterids</taxon>
        <taxon>campanulids</taxon>
        <taxon>Asterales</taxon>
        <taxon>Asteraceae</taxon>
        <taxon>Asteroideae</taxon>
        <taxon>Anthemideae</taxon>
        <taxon>Artemisiinae</taxon>
        <taxon>Artemisia</taxon>
    </lineage>
</organism>
<comment type="caution">
    <text evidence="3">The sequence shown here is derived from an EMBL/GenBank/DDBJ whole genome shotgun (WGS) entry which is preliminary data.</text>
</comment>
<dbReference type="InterPro" id="IPR012337">
    <property type="entry name" value="RNaseH-like_sf"/>
</dbReference>
<sequence length="716" mass="80715">MVFGKSKTRIDDATPSESQEFVDIIDDDSNDASEQLKEEKDNKPLFQEVTIIGTAKSKNAGGAKKADIKRCIALLQDREKYQTVFNKVKEAEYAGVSKSLKSSLLLKKPTCSKKPIEQSFGILERSMVDLKIMRGLCVNGIPFNVLRNPHFQEMVSAINKAPDGYKPPSSEKARTVLLDECVRDVEKDLTPIKDTWYSQGVSIVSDGWSNVKHNPLINVLIVNSRGAMFMYAEDFSGVEKTGVEIADFLISAIESVGPTNVLSVVTDNAANCKAAGVEIEKRDWVKHGNEHTRSLGQSVAETIRNDKFWDDVESILAITKPIFLLIKFCDGEGTKMGEIYKKMDNMLGEIKDIMADNPYSRYYPEVEKIVLNRWEKMTIPLHCLGFALSPRFYDAHYLSKLAPGGIKRKAPNDDKEVVRNVVEAFKRIAENDEENNLLRKQFATFHMKKGLFALPAAHVDAITMDAIEWWSTYGSETPELAEVEKKSYKQGPYKKWDINPESSNLESSLVCLDDMQWESLYEDEAEKIIDDDCLSSCPVPNTPASSSSPISSTHEDVISTPANNSTKPNTHEDVPPVIPTSDVPTNDSIPVRRSSRTATQPTWLKDFVTAKQRAGHATIIHGSWRPIIRIVTANSEEFWQQFELLGFLIITESKNKEKMEERVLKEQGTAHLKKELGDPYPIHLHPYGVHVAIEIYELIVWTYMTRQHKTRLKVSH</sequence>
<feature type="region of interest" description="Disordered" evidence="1">
    <location>
        <begin position="1"/>
        <end position="21"/>
    </location>
</feature>
<dbReference type="EMBL" id="PKPP01003589">
    <property type="protein sequence ID" value="PWA68651.1"/>
    <property type="molecule type" value="Genomic_DNA"/>
</dbReference>